<dbReference type="InterPro" id="IPR020209">
    <property type="entry name" value="Cas6b_C"/>
</dbReference>
<gene>
    <name evidence="4" type="ORF">METZ01_LOCUS46501</name>
</gene>
<name>A0A381RUN1_9ZZZZ</name>
<dbReference type="Pfam" id="PF17262">
    <property type="entry name" value="Cas6b_C"/>
    <property type="match status" value="1"/>
</dbReference>
<feature type="region of interest" description="Disordered" evidence="1">
    <location>
        <begin position="238"/>
        <end position="300"/>
    </location>
</feature>
<protein>
    <recommendedName>
        <fullName evidence="5">Cas6b C-terminal domain-containing protein</fullName>
    </recommendedName>
</protein>
<dbReference type="Pfam" id="PF17955">
    <property type="entry name" value="Cas6b_N"/>
    <property type="match status" value="1"/>
</dbReference>
<reference evidence="4" key="1">
    <citation type="submission" date="2018-05" db="EMBL/GenBank/DDBJ databases">
        <authorList>
            <person name="Lanie J.A."/>
            <person name="Ng W.-L."/>
            <person name="Kazmierczak K.M."/>
            <person name="Andrzejewski T.M."/>
            <person name="Davidsen T.M."/>
            <person name="Wayne K.J."/>
            <person name="Tettelin H."/>
            <person name="Glass J.I."/>
            <person name="Rusch D."/>
            <person name="Podicherti R."/>
            <person name="Tsui H.-C.T."/>
            <person name="Winkler M.E."/>
        </authorList>
    </citation>
    <scope>NUCLEOTIDE SEQUENCE</scope>
</reference>
<feature type="domain" description="Cas6b N-terminal" evidence="3">
    <location>
        <begin position="13"/>
        <end position="105"/>
    </location>
</feature>
<evidence type="ECO:0000256" key="1">
    <source>
        <dbReference type="SAM" id="MobiDB-lite"/>
    </source>
</evidence>
<evidence type="ECO:0008006" key="5">
    <source>
        <dbReference type="Google" id="ProtNLM"/>
    </source>
</evidence>
<dbReference type="AlphaFoldDB" id="A0A381RUN1"/>
<organism evidence="4">
    <name type="scientific">marine metagenome</name>
    <dbReference type="NCBI Taxonomy" id="408172"/>
    <lineage>
        <taxon>unclassified sequences</taxon>
        <taxon>metagenomes</taxon>
        <taxon>ecological metagenomes</taxon>
    </lineage>
</organism>
<sequence>MSVYRLVSKDQSYIKSVVVRLSTDKPVRKTSYQVKGVLMKEFSDNPIIPFINGSYRNNYLYPRVQVKILNEQIYLIGIKEGVEPIESIAEKLDIMNFGNITFKVEDVVTEVSDDGLGSTDKTIQYKFLTPWIALNQINLKRYKALTDKDRLILLRRLLSQNIAFVGKEVGLALEERIFVDLNLESLQANLMDEGKMGCFNGEFRTNFILPNFIGLGNGITKGYGVLFSQFNSADFSSEETELTNSQSDNQEAVGELPEGWEDEAIDPNDIPRSKRLKKTGKEQETKDPNFNTAKYHSKTH</sequence>
<feature type="domain" description="Cas6b C-terminal" evidence="2">
    <location>
        <begin position="118"/>
        <end position="226"/>
    </location>
</feature>
<evidence type="ECO:0000313" key="4">
    <source>
        <dbReference type="EMBL" id="SUZ93647.1"/>
    </source>
</evidence>
<proteinExistence type="predicted"/>
<dbReference type="InterPro" id="IPR041528">
    <property type="entry name" value="Cas6b_N"/>
</dbReference>
<dbReference type="EMBL" id="UINC01002164">
    <property type="protein sequence ID" value="SUZ93647.1"/>
    <property type="molecule type" value="Genomic_DNA"/>
</dbReference>
<evidence type="ECO:0000259" key="2">
    <source>
        <dbReference type="Pfam" id="PF17262"/>
    </source>
</evidence>
<evidence type="ECO:0000259" key="3">
    <source>
        <dbReference type="Pfam" id="PF17955"/>
    </source>
</evidence>
<accession>A0A381RUN1</accession>